<dbReference type="InterPro" id="IPR003171">
    <property type="entry name" value="Mehydrof_redctse-like"/>
</dbReference>
<dbReference type="InterPro" id="IPR029041">
    <property type="entry name" value="FAD-linked_oxidoreductase-like"/>
</dbReference>
<dbReference type="GO" id="GO:0035999">
    <property type="term" value="P:tetrahydrofolate interconversion"/>
    <property type="evidence" value="ECO:0007669"/>
    <property type="project" value="UniProtKB-UniPathway"/>
</dbReference>
<reference evidence="10 11" key="1">
    <citation type="submission" date="2020-07" db="EMBL/GenBank/DDBJ databases">
        <title>Sequencing the genomes of 1000 actinobacteria strains.</title>
        <authorList>
            <person name="Klenk H.-P."/>
        </authorList>
    </citation>
    <scope>NUCLEOTIDE SEQUENCE [LARGE SCALE GENOMIC DNA]</scope>
    <source>
        <strain evidence="10 11">DSM 15475</strain>
    </source>
</reference>
<evidence type="ECO:0000256" key="1">
    <source>
        <dbReference type="ARBA" id="ARBA00001974"/>
    </source>
</evidence>
<dbReference type="PANTHER" id="PTHR45754:SF3">
    <property type="entry name" value="METHYLENETETRAHYDROFOLATE REDUCTASE (NADPH)"/>
    <property type="match status" value="1"/>
</dbReference>
<name>A0A7Z0GMN0_9MICC</name>
<comment type="pathway">
    <text evidence="2 8">One-carbon metabolism; tetrahydrofolate interconversion.</text>
</comment>
<proteinExistence type="inferred from homology"/>
<dbReference type="GO" id="GO:0005829">
    <property type="term" value="C:cytosol"/>
    <property type="evidence" value="ECO:0007669"/>
    <property type="project" value="TreeGrafter"/>
</dbReference>
<dbReference type="Gene3D" id="3.20.20.220">
    <property type="match status" value="1"/>
</dbReference>
<dbReference type="SUPFAM" id="SSF51730">
    <property type="entry name" value="FAD-linked oxidoreductase"/>
    <property type="match status" value="1"/>
</dbReference>
<dbReference type="EMBL" id="JACCFY010000001">
    <property type="protein sequence ID" value="NYJ78715.1"/>
    <property type="molecule type" value="Genomic_DNA"/>
</dbReference>
<dbReference type="CDD" id="cd00537">
    <property type="entry name" value="MTHFR"/>
    <property type="match status" value="1"/>
</dbReference>
<keyword evidence="6 8" id="KW-0560">Oxidoreductase</keyword>
<evidence type="ECO:0000256" key="3">
    <source>
        <dbReference type="ARBA" id="ARBA00006743"/>
    </source>
</evidence>
<dbReference type="UniPathway" id="UPA00193"/>
<accession>A0A7Z0GMN0</accession>
<comment type="caution">
    <text evidence="10">The sequence shown here is derived from an EMBL/GenBank/DDBJ whole genome shotgun (WGS) entry which is preliminary data.</text>
</comment>
<evidence type="ECO:0000256" key="6">
    <source>
        <dbReference type="ARBA" id="ARBA00023002"/>
    </source>
</evidence>
<dbReference type="AlphaFoldDB" id="A0A7Z0GMN0"/>
<organism evidence="10 11">
    <name type="scientific">Nesterenkonia xinjiangensis</name>
    <dbReference type="NCBI Taxonomy" id="225327"/>
    <lineage>
        <taxon>Bacteria</taxon>
        <taxon>Bacillati</taxon>
        <taxon>Actinomycetota</taxon>
        <taxon>Actinomycetes</taxon>
        <taxon>Micrococcales</taxon>
        <taxon>Micrococcaceae</taxon>
        <taxon>Nesterenkonia</taxon>
    </lineage>
</organism>
<evidence type="ECO:0000313" key="10">
    <source>
        <dbReference type="EMBL" id="NYJ78715.1"/>
    </source>
</evidence>
<evidence type="ECO:0000256" key="2">
    <source>
        <dbReference type="ARBA" id="ARBA00004777"/>
    </source>
</evidence>
<dbReference type="GO" id="GO:0071949">
    <property type="term" value="F:FAD binding"/>
    <property type="evidence" value="ECO:0007669"/>
    <property type="project" value="TreeGrafter"/>
</dbReference>
<evidence type="ECO:0000256" key="4">
    <source>
        <dbReference type="ARBA" id="ARBA00022630"/>
    </source>
</evidence>
<comment type="catalytic activity">
    <reaction evidence="7">
        <text>(6S)-5-methyl-5,6,7,8-tetrahydrofolate + NAD(+) = (6R)-5,10-methylene-5,6,7,8-tetrahydrofolate + NADH + H(+)</text>
        <dbReference type="Rhea" id="RHEA:19821"/>
        <dbReference type="ChEBI" id="CHEBI:15378"/>
        <dbReference type="ChEBI" id="CHEBI:15636"/>
        <dbReference type="ChEBI" id="CHEBI:18608"/>
        <dbReference type="ChEBI" id="CHEBI:57540"/>
        <dbReference type="ChEBI" id="CHEBI:57945"/>
        <dbReference type="EC" id="1.5.1.54"/>
    </reaction>
    <physiologicalReaction direction="right-to-left" evidence="7">
        <dbReference type="Rhea" id="RHEA:19823"/>
    </physiologicalReaction>
</comment>
<evidence type="ECO:0000256" key="5">
    <source>
        <dbReference type="ARBA" id="ARBA00022827"/>
    </source>
</evidence>
<gene>
    <name evidence="10" type="ORF">HNR09_002126</name>
</gene>
<feature type="region of interest" description="Disordered" evidence="9">
    <location>
        <begin position="1"/>
        <end position="25"/>
    </location>
</feature>
<keyword evidence="11" id="KW-1185">Reference proteome</keyword>
<dbReference type="Proteomes" id="UP000535437">
    <property type="component" value="Unassembled WGS sequence"/>
</dbReference>
<dbReference type="RefSeq" id="WP_179542018.1">
    <property type="nucleotide sequence ID" value="NZ_BAAALL010000005.1"/>
</dbReference>
<dbReference type="Pfam" id="PF02219">
    <property type="entry name" value="MTHFR"/>
    <property type="match status" value="1"/>
</dbReference>
<evidence type="ECO:0000256" key="9">
    <source>
        <dbReference type="SAM" id="MobiDB-lite"/>
    </source>
</evidence>
<sequence length="334" mass="36466">MPVSTPSPGAVRLTPPATSDPSHTTSVLVQRTRRRSLISFEVFPPRPATAGRDPWRSIELMAEAAPDYFSVTHGHNQPEGANVEVIRHLLRTTPSPVMAHLICAGSTSSQLRGSITELLDLGVRDILALRGDPPDGGKEWIHQPGGLNRAAEVVELVREVEQERLSPPEGPGARPVSVSVAAYPPSGTDRDHAADLHALWEKQEAGADYAVTQVFYDPEDYAQLVDSARSQGIHLPIVAGIAPLTSPRRLRRLEEITGVPVPRHLVDYLDVDDAAERRRRGVAATLNLIDTVLELGCPGLHLFTFNQHPPALAILDHLRIRDAARRQRNIFDAG</sequence>
<evidence type="ECO:0000256" key="7">
    <source>
        <dbReference type="ARBA" id="ARBA00048628"/>
    </source>
</evidence>
<dbReference type="GO" id="GO:0106312">
    <property type="term" value="F:methylenetetrahydrofolate reductase (NADH) activity"/>
    <property type="evidence" value="ECO:0007669"/>
    <property type="project" value="UniProtKB-EC"/>
</dbReference>
<feature type="compositionally biased region" description="Polar residues" evidence="9">
    <location>
        <begin position="16"/>
        <end position="25"/>
    </location>
</feature>
<protein>
    <recommendedName>
        <fullName evidence="8">Methylenetetrahydrofolate reductase</fullName>
    </recommendedName>
</protein>
<dbReference type="GO" id="GO:0009086">
    <property type="term" value="P:methionine biosynthetic process"/>
    <property type="evidence" value="ECO:0007669"/>
    <property type="project" value="TreeGrafter"/>
</dbReference>
<keyword evidence="5 8" id="KW-0274">FAD</keyword>
<keyword evidence="4 8" id="KW-0285">Flavoprotein</keyword>
<dbReference type="PANTHER" id="PTHR45754">
    <property type="entry name" value="METHYLENETETRAHYDROFOLATE REDUCTASE"/>
    <property type="match status" value="1"/>
</dbReference>
<evidence type="ECO:0000256" key="8">
    <source>
        <dbReference type="RuleBase" id="RU003862"/>
    </source>
</evidence>
<comment type="similarity">
    <text evidence="3 8">Belongs to the methylenetetrahydrofolate reductase family.</text>
</comment>
<evidence type="ECO:0000313" key="11">
    <source>
        <dbReference type="Proteomes" id="UP000535437"/>
    </source>
</evidence>
<comment type="cofactor">
    <cofactor evidence="1 8">
        <name>FAD</name>
        <dbReference type="ChEBI" id="CHEBI:57692"/>
    </cofactor>
</comment>